<keyword evidence="2" id="KW-1185">Reference proteome</keyword>
<comment type="caution">
    <text evidence="1">The sequence shown here is derived from an EMBL/GenBank/DDBJ whole genome shotgun (WGS) entry which is preliminary data.</text>
</comment>
<name>A0A4R2PWS5_9RHOB</name>
<dbReference type="EMBL" id="SLXP01000007">
    <property type="protein sequence ID" value="TCP40429.1"/>
    <property type="molecule type" value="Genomic_DNA"/>
</dbReference>
<proteinExistence type="predicted"/>
<evidence type="ECO:0000313" key="1">
    <source>
        <dbReference type="EMBL" id="TCP40429.1"/>
    </source>
</evidence>
<gene>
    <name evidence="1" type="ORF">EV662_10738</name>
</gene>
<protein>
    <submittedName>
        <fullName evidence="1">Uncharacterized protein</fullName>
    </submittedName>
</protein>
<evidence type="ECO:0000313" key="2">
    <source>
        <dbReference type="Proteomes" id="UP000294835"/>
    </source>
</evidence>
<organism evidence="1 2">
    <name type="scientific">Rhodovulum marinum</name>
    <dbReference type="NCBI Taxonomy" id="320662"/>
    <lineage>
        <taxon>Bacteria</taxon>
        <taxon>Pseudomonadati</taxon>
        <taxon>Pseudomonadota</taxon>
        <taxon>Alphaproteobacteria</taxon>
        <taxon>Rhodobacterales</taxon>
        <taxon>Paracoccaceae</taxon>
        <taxon>Rhodovulum</taxon>
    </lineage>
</organism>
<dbReference type="RefSeq" id="WP_165915583.1">
    <property type="nucleotide sequence ID" value="NZ_SLXP01000007.1"/>
</dbReference>
<dbReference type="Proteomes" id="UP000294835">
    <property type="component" value="Unassembled WGS sequence"/>
</dbReference>
<dbReference type="AlphaFoldDB" id="A0A4R2PWS5"/>
<accession>A0A4R2PWS5</accession>
<reference evidence="1 2" key="1">
    <citation type="submission" date="2019-03" db="EMBL/GenBank/DDBJ databases">
        <title>Genomic Encyclopedia of Type Strains, Phase IV (KMG-IV): sequencing the most valuable type-strain genomes for metagenomic binning, comparative biology and taxonomic classification.</title>
        <authorList>
            <person name="Goeker M."/>
        </authorList>
    </citation>
    <scope>NUCLEOTIDE SEQUENCE [LARGE SCALE GENOMIC DNA]</scope>
    <source>
        <strain evidence="1 2">DSM 18063</strain>
    </source>
</reference>
<sequence>MLRLFAILFLFGGVWLGMKLERSILADRCRDAGGQVDPRGLCIGATR</sequence>